<dbReference type="PANTHER" id="PTHR30055">
    <property type="entry name" value="HTH-TYPE TRANSCRIPTIONAL REGULATOR RUTR"/>
    <property type="match status" value="1"/>
</dbReference>
<evidence type="ECO:0000259" key="3">
    <source>
        <dbReference type="PROSITE" id="PS50977"/>
    </source>
</evidence>
<accession>A0ABY5PM79</accession>
<dbReference type="PANTHER" id="PTHR30055:SF209">
    <property type="entry name" value="POSSIBLE TRANSCRIPTIONAL REGULATORY PROTEIN (PROBABLY TETR-FAMILY)"/>
    <property type="match status" value="1"/>
</dbReference>
<keyword evidence="5" id="KW-1185">Reference proteome</keyword>
<evidence type="ECO:0000313" key="5">
    <source>
        <dbReference type="Proteomes" id="UP001058860"/>
    </source>
</evidence>
<evidence type="ECO:0000256" key="2">
    <source>
        <dbReference type="PROSITE-ProRule" id="PRU00335"/>
    </source>
</evidence>
<dbReference type="Pfam" id="PF00440">
    <property type="entry name" value="TetR_N"/>
    <property type="match status" value="1"/>
</dbReference>
<evidence type="ECO:0000313" key="4">
    <source>
        <dbReference type="EMBL" id="UUY05751.1"/>
    </source>
</evidence>
<reference evidence="5" key="1">
    <citation type="submission" date="2021-11" db="EMBL/GenBank/DDBJ databases">
        <title>Cultivation dependent microbiological survey of springs from the worlds oldest radium mine currently devoted to the extraction of radon-saturated water.</title>
        <authorList>
            <person name="Kapinusova G."/>
            <person name="Smrhova T."/>
            <person name="Strejcek M."/>
            <person name="Suman J."/>
            <person name="Jani K."/>
            <person name="Pajer P."/>
            <person name="Uhlik O."/>
        </authorList>
    </citation>
    <scope>NUCLEOTIDE SEQUENCE [LARGE SCALE GENOMIC DNA]</scope>
    <source>
        <strain evidence="5">J379</strain>
    </source>
</reference>
<name>A0ABY5PM79_9ACTN</name>
<dbReference type="SUPFAM" id="SSF46689">
    <property type="entry name" value="Homeodomain-like"/>
    <property type="match status" value="1"/>
</dbReference>
<protein>
    <submittedName>
        <fullName evidence="4">TetR/AcrR family transcriptional regulator</fullName>
    </submittedName>
</protein>
<feature type="domain" description="HTH tetR-type" evidence="3">
    <location>
        <begin position="9"/>
        <end position="68"/>
    </location>
</feature>
<dbReference type="Gene3D" id="1.10.357.10">
    <property type="entry name" value="Tetracycline Repressor, domain 2"/>
    <property type="match status" value="1"/>
</dbReference>
<dbReference type="PRINTS" id="PR00455">
    <property type="entry name" value="HTHTETR"/>
</dbReference>
<organism evidence="4 5">
    <name type="scientific">Svornostia abyssi</name>
    <dbReference type="NCBI Taxonomy" id="2898438"/>
    <lineage>
        <taxon>Bacteria</taxon>
        <taxon>Bacillati</taxon>
        <taxon>Actinomycetota</taxon>
        <taxon>Thermoleophilia</taxon>
        <taxon>Solirubrobacterales</taxon>
        <taxon>Baekduiaceae</taxon>
        <taxon>Svornostia</taxon>
    </lineage>
</organism>
<dbReference type="InterPro" id="IPR050109">
    <property type="entry name" value="HTH-type_TetR-like_transc_reg"/>
</dbReference>
<feature type="DNA-binding region" description="H-T-H motif" evidence="2">
    <location>
        <begin position="31"/>
        <end position="50"/>
    </location>
</feature>
<evidence type="ECO:0000256" key="1">
    <source>
        <dbReference type="ARBA" id="ARBA00023125"/>
    </source>
</evidence>
<proteinExistence type="predicted"/>
<dbReference type="InterPro" id="IPR001647">
    <property type="entry name" value="HTH_TetR"/>
</dbReference>
<gene>
    <name evidence="4" type="ORF">LRS13_09585</name>
</gene>
<keyword evidence="1 2" id="KW-0238">DNA-binding</keyword>
<dbReference type="Proteomes" id="UP001058860">
    <property type="component" value="Chromosome"/>
</dbReference>
<dbReference type="PROSITE" id="PS50977">
    <property type="entry name" value="HTH_TETR_2"/>
    <property type="match status" value="1"/>
</dbReference>
<dbReference type="EMBL" id="CP088295">
    <property type="protein sequence ID" value="UUY05751.1"/>
    <property type="molecule type" value="Genomic_DNA"/>
</dbReference>
<dbReference type="InterPro" id="IPR009057">
    <property type="entry name" value="Homeodomain-like_sf"/>
</dbReference>
<dbReference type="RefSeq" id="WP_353866745.1">
    <property type="nucleotide sequence ID" value="NZ_CP088295.1"/>
</dbReference>
<sequence>MARTLSTAEARREEVLEAAMHVFAERGLHAPTTAVAKAAGISHAYLFRLFPTKNDLAIALMQRTHTQIQATFAAAATQARAAGEDPLDAMGTAYVELIQTDRDLLKVQLQGHAAAVSDPELQAEMRRGFGSLVEYVRTQAGASDEQLDAFFATGMLLNVLGAMDAFELAEPWAQTLCKAPETLDVVD</sequence>